<dbReference type="PROSITE" id="PS50109">
    <property type="entry name" value="HIS_KIN"/>
    <property type="match status" value="1"/>
</dbReference>
<dbReference type="InterPro" id="IPR003661">
    <property type="entry name" value="HisK_dim/P_dom"/>
</dbReference>
<dbReference type="InterPro" id="IPR036097">
    <property type="entry name" value="HisK_dim/P_sf"/>
</dbReference>
<evidence type="ECO:0000256" key="7">
    <source>
        <dbReference type="SAM" id="Phobius"/>
    </source>
</evidence>
<dbReference type="SUPFAM" id="SSF55874">
    <property type="entry name" value="ATPase domain of HSP90 chaperone/DNA topoisomerase II/histidine kinase"/>
    <property type="match status" value="1"/>
</dbReference>
<dbReference type="EMBL" id="JARHUD010000001">
    <property type="protein sequence ID" value="MDF2094783.1"/>
    <property type="molecule type" value="Genomic_DNA"/>
</dbReference>
<dbReference type="InterPro" id="IPR036890">
    <property type="entry name" value="HATPase_C_sf"/>
</dbReference>
<dbReference type="SMART" id="SM00387">
    <property type="entry name" value="HATPase_c"/>
    <property type="match status" value="1"/>
</dbReference>
<dbReference type="InterPro" id="IPR004358">
    <property type="entry name" value="Sig_transdc_His_kin-like_C"/>
</dbReference>
<evidence type="ECO:0000256" key="4">
    <source>
        <dbReference type="ARBA" id="ARBA00022679"/>
    </source>
</evidence>
<protein>
    <recommendedName>
        <fullName evidence="2">histidine kinase</fullName>
        <ecNumber evidence="2">2.7.13.3</ecNumber>
    </recommendedName>
</protein>
<gene>
    <name evidence="9" type="ORF">P2G67_02190</name>
</gene>
<evidence type="ECO:0000256" key="6">
    <source>
        <dbReference type="ARBA" id="ARBA00023012"/>
    </source>
</evidence>
<keyword evidence="6" id="KW-0902">Two-component regulatory system</keyword>
<name>A0ABT5YIL6_9PROT</name>
<reference evidence="9 10" key="1">
    <citation type="submission" date="2023-03" db="EMBL/GenBank/DDBJ databases">
        <title>Fodinicurvata sp. CAU 1616 isolated from sea sendiment.</title>
        <authorList>
            <person name="Kim W."/>
        </authorList>
    </citation>
    <scope>NUCLEOTIDE SEQUENCE [LARGE SCALE GENOMIC DNA]</scope>
    <source>
        <strain evidence="9 10">CAU 1616</strain>
    </source>
</reference>
<evidence type="ECO:0000256" key="5">
    <source>
        <dbReference type="ARBA" id="ARBA00022777"/>
    </source>
</evidence>
<keyword evidence="3" id="KW-0597">Phosphoprotein</keyword>
<keyword evidence="7" id="KW-1133">Transmembrane helix</keyword>
<dbReference type="CDD" id="cd00082">
    <property type="entry name" value="HisKA"/>
    <property type="match status" value="1"/>
</dbReference>
<feature type="domain" description="Histidine kinase" evidence="8">
    <location>
        <begin position="239"/>
        <end position="454"/>
    </location>
</feature>
<evidence type="ECO:0000256" key="1">
    <source>
        <dbReference type="ARBA" id="ARBA00000085"/>
    </source>
</evidence>
<dbReference type="RefSeq" id="WP_275819570.1">
    <property type="nucleotide sequence ID" value="NZ_JARHUD010000001.1"/>
</dbReference>
<keyword evidence="7" id="KW-0812">Transmembrane</keyword>
<comment type="caution">
    <text evidence="9">The sequence shown here is derived from an EMBL/GenBank/DDBJ whole genome shotgun (WGS) entry which is preliminary data.</text>
</comment>
<dbReference type="EC" id="2.7.13.3" evidence="2"/>
<feature type="transmembrane region" description="Helical" evidence="7">
    <location>
        <begin position="15"/>
        <end position="38"/>
    </location>
</feature>
<dbReference type="InterPro" id="IPR003594">
    <property type="entry name" value="HATPase_dom"/>
</dbReference>
<dbReference type="PANTHER" id="PTHR43711:SF1">
    <property type="entry name" value="HISTIDINE KINASE 1"/>
    <property type="match status" value="1"/>
</dbReference>
<dbReference type="Pfam" id="PF00512">
    <property type="entry name" value="HisKA"/>
    <property type="match status" value="1"/>
</dbReference>
<dbReference type="SMART" id="SM00388">
    <property type="entry name" value="HisKA"/>
    <property type="match status" value="1"/>
</dbReference>
<dbReference type="InterPro" id="IPR005467">
    <property type="entry name" value="His_kinase_dom"/>
</dbReference>
<evidence type="ECO:0000256" key="2">
    <source>
        <dbReference type="ARBA" id="ARBA00012438"/>
    </source>
</evidence>
<keyword evidence="4" id="KW-0808">Transferase</keyword>
<evidence type="ECO:0000259" key="8">
    <source>
        <dbReference type="PROSITE" id="PS50109"/>
    </source>
</evidence>
<dbReference type="PANTHER" id="PTHR43711">
    <property type="entry name" value="TWO-COMPONENT HISTIDINE KINASE"/>
    <property type="match status" value="1"/>
</dbReference>
<evidence type="ECO:0000313" key="9">
    <source>
        <dbReference type="EMBL" id="MDF2094783.1"/>
    </source>
</evidence>
<dbReference type="Gene3D" id="3.30.565.10">
    <property type="entry name" value="Histidine kinase-like ATPase, C-terminal domain"/>
    <property type="match status" value="1"/>
</dbReference>
<sequence>MIARLRALLPQRRSILVAYGSLIPLILVSFGLLIFALTQTSSLERDMRISATENMLWVVSQTQMEVLLLANAAADLEGTSATTVEHRYDMAISRLNLLLQGPQQRYLQEIGRAGDVRSLHARLLEQDPLQKGTGPAARAALFQEAMALQPEINRLAGEVMTQEWSTAAARLDDYRRIQRTVILAVVGALLGTALMSWALMRNQRRLHAGELARLRASRLQSLLERERQTSAWYRDFAAMISHQVRTPLAVIDSAMQRLVRKGEGITATDVAERQTIVRNAVERVTRLVDTALLTGRLDNRQIEPQPAVQALGPLVEQTLDEARQAHPNRHIELSAANPEARAHCDPALVGHSLGNLLSNALKYSAEDTPVELRLFTQGNYVALAVADRGPGIPPAELERIFERFYRAENATSQPGSGLGLALARDLARLQGGDVTVESWPGSGSLFTLWLPRAGTSEIRSKR</sequence>
<dbReference type="GO" id="GO:0016301">
    <property type="term" value="F:kinase activity"/>
    <property type="evidence" value="ECO:0007669"/>
    <property type="project" value="UniProtKB-KW"/>
</dbReference>
<dbReference type="InterPro" id="IPR050736">
    <property type="entry name" value="Sensor_HK_Regulatory"/>
</dbReference>
<keyword evidence="10" id="KW-1185">Reference proteome</keyword>
<keyword evidence="7" id="KW-0472">Membrane</keyword>
<dbReference type="SUPFAM" id="SSF47384">
    <property type="entry name" value="Homodimeric domain of signal transducing histidine kinase"/>
    <property type="match status" value="1"/>
</dbReference>
<keyword evidence="5 9" id="KW-0418">Kinase</keyword>
<accession>A0ABT5YIL6</accession>
<comment type="catalytic activity">
    <reaction evidence="1">
        <text>ATP + protein L-histidine = ADP + protein N-phospho-L-histidine.</text>
        <dbReference type="EC" id="2.7.13.3"/>
    </reaction>
</comment>
<dbReference type="PRINTS" id="PR00344">
    <property type="entry name" value="BCTRLSENSOR"/>
</dbReference>
<evidence type="ECO:0000256" key="3">
    <source>
        <dbReference type="ARBA" id="ARBA00022553"/>
    </source>
</evidence>
<feature type="transmembrane region" description="Helical" evidence="7">
    <location>
        <begin position="180"/>
        <end position="200"/>
    </location>
</feature>
<dbReference type="CDD" id="cd00075">
    <property type="entry name" value="HATPase"/>
    <property type="match status" value="1"/>
</dbReference>
<dbReference type="Gene3D" id="1.10.287.130">
    <property type="match status" value="1"/>
</dbReference>
<dbReference type="Pfam" id="PF02518">
    <property type="entry name" value="HATPase_c"/>
    <property type="match status" value="1"/>
</dbReference>
<organism evidence="9 10">
    <name type="scientific">Aquibaculum arenosum</name>
    <dbReference type="NCBI Taxonomy" id="3032591"/>
    <lineage>
        <taxon>Bacteria</taxon>
        <taxon>Pseudomonadati</taxon>
        <taxon>Pseudomonadota</taxon>
        <taxon>Alphaproteobacteria</taxon>
        <taxon>Rhodospirillales</taxon>
        <taxon>Rhodovibrionaceae</taxon>
        <taxon>Aquibaculum</taxon>
    </lineage>
</organism>
<dbReference type="Proteomes" id="UP001215503">
    <property type="component" value="Unassembled WGS sequence"/>
</dbReference>
<proteinExistence type="predicted"/>
<evidence type="ECO:0000313" key="10">
    <source>
        <dbReference type="Proteomes" id="UP001215503"/>
    </source>
</evidence>